<comment type="caution">
    <text evidence="1">The sequence shown here is derived from an EMBL/GenBank/DDBJ whole genome shotgun (WGS) entry which is preliminary data.</text>
</comment>
<keyword evidence="2" id="KW-1185">Reference proteome</keyword>
<evidence type="ECO:0000313" key="1">
    <source>
        <dbReference type="EMBL" id="TPE53070.1"/>
    </source>
</evidence>
<name>A0A501WX91_9RHOB</name>
<gene>
    <name evidence="1" type="ORF">FJM51_03325</name>
</gene>
<proteinExistence type="predicted"/>
<dbReference type="AlphaFoldDB" id="A0A501WX91"/>
<accession>A0A501WX91</accession>
<dbReference type="EMBL" id="VFRP01000002">
    <property type="protein sequence ID" value="TPE53070.1"/>
    <property type="molecule type" value="Genomic_DNA"/>
</dbReference>
<reference evidence="1 2" key="1">
    <citation type="submission" date="2019-06" db="EMBL/GenBank/DDBJ databases">
        <title>A novel bacterium of genus Amaricoccus, isolated from marine sediment.</title>
        <authorList>
            <person name="Huang H."/>
            <person name="Mo K."/>
            <person name="Hu Y."/>
        </authorList>
    </citation>
    <scope>NUCLEOTIDE SEQUENCE [LARGE SCALE GENOMIC DNA]</scope>
    <source>
        <strain evidence="1 2">HB172011</strain>
    </source>
</reference>
<dbReference type="Pfam" id="PF16677">
    <property type="entry name" value="GP3_package"/>
    <property type="match status" value="1"/>
</dbReference>
<dbReference type="Gene3D" id="1.10.132.80">
    <property type="match status" value="1"/>
</dbReference>
<evidence type="ECO:0000313" key="2">
    <source>
        <dbReference type="Proteomes" id="UP000319255"/>
    </source>
</evidence>
<sequence length="176" mass="19416">MSDWRDDAGRFLPGNRFWEARSSCGPNPKFSGPDELWRACCEYFSWNAENPLYEAKAFAYEGAVTVEDLPKMRAMTLAGLCMFLDIGEQTWRDWRSTRPDLSGVITRAEAVIRRQKFEGASAGLLVPSIIARDLGLADRQEISGPDKGPVQVSADAAELRGILTGMASNLPKEGEA</sequence>
<dbReference type="InterPro" id="IPR032066">
    <property type="entry name" value="GP3_package"/>
</dbReference>
<organism evidence="1 2">
    <name type="scientific">Amaricoccus solimangrovi</name>
    <dbReference type="NCBI Taxonomy" id="2589815"/>
    <lineage>
        <taxon>Bacteria</taxon>
        <taxon>Pseudomonadati</taxon>
        <taxon>Pseudomonadota</taxon>
        <taxon>Alphaproteobacteria</taxon>
        <taxon>Rhodobacterales</taxon>
        <taxon>Paracoccaceae</taxon>
        <taxon>Amaricoccus</taxon>
    </lineage>
</organism>
<dbReference type="Proteomes" id="UP000319255">
    <property type="component" value="Unassembled WGS sequence"/>
</dbReference>
<dbReference type="RefSeq" id="WP_140452691.1">
    <property type="nucleotide sequence ID" value="NZ_VFRP01000002.1"/>
</dbReference>
<dbReference type="OrthoDB" id="8100717at2"/>
<protein>
    <submittedName>
        <fullName evidence="1">Terminase small subunit</fullName>
    </submittedName>
</protein>